<dbReference type="AlphaFoldDB" id="A0A9P0PGE6"/>
<name>A0A9P0PGE6_ACAOB</name>
<gene>
    <name evidence="1" type="ORF">ACAOBT_LOCUS13565</name>
</gene>
<sequence>MNGCCSLRFPEDKWLDRSSDSPSMILRSSIMLDSKHLQDDGAALYNKIPHSFKQLPLAEHLNTSRGVTSLFQKFGCHWRFEQQQTGSEGAAELRMVSDSRAAHYRMVLTDDNSS</sequence>
<dbReference type="EMBL" id="CAKOFQ010006882">
    <property type="protein sequence ID" value="CAH1979663.1"/>
    <property type="molecule type" value="Genomic_DNA"/>
</dbReference>
<proteinExistence type="predicted"/>
<protein>
    <submittedName>
        <fullName evidence="1">Uncharacterized protein</fullName>
    </submittedName>
</protein>
<dbReference type="Proteomes" id="UP001152888">
    <property type="component" value="Unassembled WGS sequence"/>
</dbReference>
<comment type="caution">
    <text evidence="1">The sequence shown here is derived from an EMBL/GenBank/DDBJ whole genome shotgun (WGS) entry which is preliminary data.</text>
</comment>
<evidence type="ECO:0000313" key="1">
    <source>
        <dbReference type="EMBL" id="CAH1979663.1"/>
    </source>
</evidence>
<keyword evidence="2" id="KW-1185">Reference proteome</keyword>
<organism evidence="1 2">
    <name type="scientific">Acanthoscelides obtectus</name>
    <name type="common">Bean weevil</name>
    <name type="synonym">Bruchus obtectus</name>
    <dbReference type="NCBI Taxonomy" id="200917"/>
    <lineage>
        <taxon>Eukaryota</taxon>
        <taxon>Metazoa</taxon>
        <taxon>Ecdysozoa</taxon>
        <taxon>Arthropoda</taxon>
        <taxon>Hexapoda</taxon>
        <taxon>Insecta</taxon>
        <taxon>Pterygota</taxon>
        <taxon>Neoptera</taxon>
        <taxon>Endopterygota</taxon>
        <taxon>Coleoptera</taxon>
        <taxon>Polyphaga</taxon>
        <taxon>Cucujiformia</taxon>
        <taxon>Chrysomeloidea</taxon>
        <taxon>Chrysomelidae</taxon>
        <taxon>Bruchinae</taxon>
        <taxon>Bruchini</taxon>
        <taxon>Acanthoscelides</taxon>
    </lineage>
</organism>
<accession>A0A9P0PGE6</accession>
<reference evidence="1" key="1">
    <citation type="submission" date="2022-03" db="EMBL/GenBank/DDBJ databases">
        <authorList>
            <person name="Sayadi A."/>
        </authorList>
    </citation>
    <scope>NUCLEOTIDE SEQUENCE</scope>
</reference>
<evidence type="ECO:0000313" key="2">
    <source>
        <dbReference type="Proteomes" id="UP001152888"/>
    </source>
</evidence>